<gene>
    <name evidence="1" type="ORF">JYE49_04780</name>
</gene>
<keyword evidence="1" id="KW-0378">Hydrolase</keyword>
<proteinExistence type="predicted"/>
<organism evidence="1 2">
    <name type="scientific">Aristaeella hokkaidonensis</name>
    <dbReference type="NCBI Taxonomy" id="3046382"/>
    <lineage>
        <taxon>Bacteria</taxon>
        <taxon>Bacillati</taxon>
        <taxon>Bacillota</taxon>
        <taxon>Clostridia</taxon>
        <taxon>Eubacteriales</taxon>
        <taxon>Aristaeellaceae</taxon>
        <taxon>Aristaeella</taxon>
    </lineage>
</organism>
<protein>
    <submittedName>
        <fullName evidence="1">Glycoside hydrolase family 3 C-terminal domain-containing protein</fullName>
    </submittedName>
</protein>
<dbReference type="Proteomes" id="UP000682782">
    <property type="component" value="Chromosome"/>
</dbReference>
<name>A0AC61MY69_9FIRM</name>
<keyword evidence="2" id="KW-1185">Reference proteome</keyword>
<evidence type="ECO:0000313" key="1">
    <source>
        <dbReference type="EMBL" id="QUC68015.1"/>
    </source>
</evidence>
<sequence>MRDRTEAAAKAKELVSRMTLEEKASQLKYDAPSIDRLGIPAYNWWNEVLHGVARAGTATVFPQAIGLAAMFDEDMQEKIADVISDEARAKFNGQSRHGDRDIYKGLTVWSPNINIFRDPRWGRGHETYGEDPYLTSRLGIRFIQGLQGKGKYLKTAACSKHFAVHSGPEALRHQFDARANAKDMNETYLPAFEATVREGEVESVMGAYNRVNGEPACGSETLLKKTLREKWGFRGHIVSDCWAIRDFHVNHKVTATAPESAALALKNGCDLNCGNTYLHILEALQEGLITEEEITTACEHLFTTRFMLGLFADDCEYDQIPVTANDTDEHAALALEAAEKSMVLLENDGILPLDPGSIRTIAVIGPNADSIPALEGNYNGTSSRYVTFLEGLRRYAEKHGIRVLYSLGCHLFKDRTSGLAQADDRLAEAAMYAEAADVTIACVGLDAGLEGEEGDTGNEYFSGDKKDLLIPESQRRLLDVLTESAKKLVTVVTAGSSLNVPGGNAKVFTWYPGQAGGTALAELLFGEKNFSGHLPLTFYRDINDLPDFENYSMENRTYRYFTGKPLYPFGYGLSYTSYQVLSASVSGNEVKTEITNNGKMDGDALVQIYVECDSPFAPVHPRLCGFRRISLKAGETGTVSVPLDPLTYTVVDPDGQRVTVEHCTLYAGVCQPDEQSIEMTGSKPVSIRK</sequence>
<accession>A0AC61MY69</accession>
<reference evidence="1" key="1">
    <citation type="submission" date="2021-01" db="EMBL/GenBank/DDBJ databases">
        <title>Complete genome sequence of Clostridiales bacterium R-7.</title>
        <authorList>
            <person name="Mahoney-Kurpe S.C."/>
            <person name="Palevich N."/>
            <person name="Koike S."/>
            <person name="Moon C.D."/>
            <person name="Attwood G.T."/>
        </authorList>
    </citation>
    <scope>NUCLEOTIDE SEQUENCE</scope>
    <source>
        <strain evidence="1">R-7</strain>
    </source>
</reference>
<evidence type="ECO:0000313" key="2">
    <source>
        <dbReference type="Proteomes" id="UP000682782"/>
    </source>
</evidence>
<dbReference type="EMBL" id="CP068393">
    <property type="protein sequence ID" value="QUC68015.1"/>
    <property type="molecule type" value="Genomic_DNA"/>
</dbReference>